<dbReference type="EMBL" id="OB660145">
    <property type="protein sequence ID" value="CAD7223064.1"/>
    <property type="molecule type" value="Genomic_DNA"/>
</dbReference>
<keyword evidence="4" id="KW-0963">Cytoplasm</keyword>
<proteinExistence type="inferred from homology"/>
<evidence type="ECO:0000256" key="6">
    <source>
        <dbReference type="ARBA" id="ARBA00023212"/>
    </source>
</evidence>
<reference evidence="9" key="1">
    <citation type="submission" date="2020-11" db="EMBL/GenBank/DDBJ databases">
        <authorList>
            <person name="Tran Van P."/>
        </authorList>
    </citation>
    <scope>NUCLEOTIDE SEQUENCE</scope>
</reference>
<comment type="similarity">
    <text evidence="2">Belongs to the IFT46 family.</text>
</comment>
<gene>
    <name evidence="9" type="ORF">CTOB1V02_LOCUS1059</name>
</gene>
<dbReference type="InterPro" id="IPR022088">
    <property type="entry name" value="Intraflagellar_transp_cmplxB"/>
</dbReference>
<dbReference type="OrthoDB" id="2119217at2759"/>
<feature type="compositionally biased region" description="Polar residues" evidence="8">
    <location>
        <begin position="39"/>
        <end position="60"/>
    </location>
</feature>
<dbReference type="GO" id="GO:0060271">
    <property type="term" value="P:cilium assembly"/>
    <property type="evidence" value="ECO:0007669"/>
    <property type="project" value="TreeGrafter"/>
</dbReference>
<evidence type="ECO:0000256" key="3">
    <source>
        <dbReference type="ARBA" id="ARBA00017206"/>
    </source>
</evidence>
<dbReference type="GO" id="GO:0031514">
    <property type="term" value="C:motile cilium"/>
    <property type="evidence" value="ECO:0007669"/>
    <property type="project" value="TreeGrafter"/>
</dbReference>
<accession>A0A7R8W2D9</accession>
<evidence type="ECO:0000256" key="4">
    <source>
        <dbReference type="ARBA" id="ARBA00022490"/>
    </source>
</evidence>
<evidence type="ECO:0000256" key="8">
    <source>
        <dbReference type="SAM" id="MobiDB-lite"/>
    </source>
</evidence>
<dbReference type="GO" id="GO:0005815">
    <property type="term" value="C:microtubule organizing center"/>
    <property type="evidence" value="ECO:0007669"/>
    <property type="project" value="TreeGrafter"/>
</dbReference>
<dbReference type="Pfam" id="PF12317">
    <property type="entry name" value="IFT46_B_C"/>
    <property type="match status" value="1"/>
</dbReference>
<dbReference type="AlphaFoldDB" id="A0A7R8W2D9"/>
<feature type="compositionally biased region" description="Basic and acidic residues" evidence="8">
    <location>
        <begin position="67"/>
        <end position="76"/>
    </location>
</feature>
<dbReference type="GO" id="GO:0042073">
    <property type="term" value="P:intraciliary transport"/>
    <property type="evidence" value="ECO:0007669"/>
    <property type="project" value="InterPro"/>
</dbReference>
<feature type="compositionally biased region" description="Acidic residues" evidence="8">
    <location>
        <begin position="105"/>
        <end position="115"/>
    </location>
</feature>
<evidence type="ECO:0000256" key="1">
    <source>
        <dbReference type="ARBA" id="ARBA00004120"/>
    </source>
</evidence>
<keyword evidence="5" id="KW-0969">Cilium</keyword>
<organism evidence="9">
    <name type="scientific">Cyprideis torosa</name>
    <dbReference type="NCBI Taxonomy" id="163714"/>
    <lineage>
        <taxon>Eukaryota</taxon>
        <taxon>Metazoa</taxon>
        <taxon>Ecdysozoa</taxon>
        <taxon>Arthropoda</taxon>
        <taxon>Crustacea</taxon>
        <taxon>Oligostraca</taxon>
        <taxon>Ostracoda</taxon>
        <taxon>Podocopa</taxon>
        <taxon>Podocopida</taxon>
        <taxon>Cytherocopina</taxon>
        <taxon>Cytheroidea</taxon>
        <taxon>Cytherideidae</taxon>
        <taxon>Cyprideis</taxon>
    </lineage>
</organism>
<keyword evidence="6" id="KW-0206">Cytoskeleton</keyword>
<evidence type="ECO:0000256" key="5">
    <source>
        <dbReference type="ARBA" id="ARBA00023069"/>
    </source>
</evidence>
<feature type="region of interest" description="Disordered" evidence="8">
    <location>
        <begin position="1"/>
        <end position="131"/>
    </location>
</feature>
<dbReference type="GO" id="GO:0030992">
    <property type="term" value="C:intraciliary transport particle B"/>
    <property type="evidence" value="ECO:0007669"/>
    <property type="project" value="TreeGrafter"/>
</dbReference>
<comment type="subcellular location">
    <subcellularLocation>
        <location evidence="1">Cytoplasm</location>
        <location evidence="1">Cytoskeleton</location>
        <location evidence="1">Cilium basal body</location>
    </subcellularLocation>
</comment>
<dbReference type="PANTHER" id="PTHR13376:SF0">
    <property type="entry name" value="INTRAFLAGELLAR TRANSPORT PROTEIN 46 HOMOLOG"/>
    <property type="match status" value="1"/>
</dbReference>
<evidence type="ECO:0000256" key="2">
    <source>
        <dbReference type="ARBA" id="ARBA00007700"/>
    </source>
</evidence>
<keyword evidence="7" id="KW-0966">Cell projection</keyword>
<sequence>MEYPESETDIRDEVAAFDPEEDDAEDNLRFNVNDDDEQPQFQDQMSSGGADDSQSTSELQGPSEYPEIPRDHHQERPPTSGRRLGAFPPRTEGPDASAVSGGISQEEDEDDDDDVRDNPENQNPTYDPREYANLQVDDEIRNMFQFITHYTPQSIELETRLRPFIPDFIPAVGDIDAFIKVPRPDGQDQGLGIRIIDEPSAKQSDSTVMDLTLRAVAKQTSAKAVAVKTLDNADKNTKAIDKWIKDISDLHRSKPPPTVHYSKPMPDIDSLMQEHPVDFEDLLRSISLPTAELDCSLKEYVDIVCGLLDIPIYKSRIQSLHVLFTLFSAFKQSQHFQTFNQQPQEAERLVIEE</sequence>
<evidence type="ECO:0000313" key="9">
    <source>
        <dbReference type="EMBL" id="CAD7223064.1"/>
    </source>
</evidence>
<evidence type="ECO:0000256" key="7">
    <source>
        <dbReference type="ARBA" id="ARBA00023273"/>
    </source>
</evidence>
<dbReference type="PANTHER" id="PTHR13376">
    <property type="entry name" value="INTRAFLAGELLAR TRANSPORT PROTEIN 46 HOMOLOG"/>
    <property type="match status" value="1"/>
</dbReference>
<protein>
    <recommendedName>
        <fullName evidence="3">Intraflagellar transport protein 46 homolog</fullName>
    </recommendedName>
</protein>
<name>A0A7R8W2D9_9CRUS</name>